<protein>
    <submittedName>
        <fullName evidence="13">MORC family CW-type zinc finger protein 3</fullName>
    </submittedName>
</protein>
<comment type="subcellular location">
    <subcellularLocation>
        <location evidence="1">Nucleus</location>
    </subcellularLocation>
</comment>
<evidence type="ECO:0000256" key="11">
    <source>
        <dbReference type="ARBA" id="ARBA00023204"/>
    </source>
</evidence>
<dbReference type="GO" id="GO:0004519">
    <property type="term" value="F:endonuclease activity"/>
    <property type="evidence" value="ECO:0007669"/>
    <property type="project" value="UniProtKB-KW"/>
</dbReference>
<evidence type="ECO:0000313" key="13">
    <source>
        <dbReference type="EnsemblPlants" id="EMT05181"/>
    </source>
</evidence>
<dbReference type="GO" id="GO:0016887">
    <property type="term" value="F:ATP hydrolysis activity"/>
    <property type="evidence" value="ECO:0007669"/>
    <property type="project" value="InterPro"/>
</dbReference>
<dbReference type="GO" id="GO:0031047">
    <property type="term" value="P:regulatory ncRNA-mediated gene silencing"/>
    <property type="evidence" value="ECO:0007669"/>
    <property type="project" value="UniProtKB-KW"/>
</dbReference>
<keyword evidence="12" id="KW-0539">Nucleus</keyword>
<dbReference type="GO" id="GO:0031349">
    <property type="term" value="P:positive regulation of defense response"/>
    <property type="evidence" value="ECO:0007669"/>
    <property type="project" value="UniProtKB-ARBA"/>
</dbReference>
<organism evidence="13">
    <name type="scientific">Aegilops tauschii</name>
    <name type="common">Tausch's goatgrass</name>
    <name type="synonym">Aegilops squarrosa</name>
    <dbReference type="NCBI Taxonomy" id="37682"/>
    <lineage>
        <taxon>Eukaryota</taxon>
        <taxon>Viridiplantae</taxon>
        <taxon>Streptophyta</taxon>
        <taxon>Embryophyta</taxon>
        <taxon>Tracheophyta</taxon>
        <taxon>Spermatophyta</taxon>
        <taxon>Magnoliopsida</taxon>
        <taxon>Liliopsida</taxon>
        <taxon>Poales</taxon>
        <taxon>Poaceae</taxon>
        <taxon>BOP clade</taxon>
        <taxon>Pooideae</taxon>
        <taxon>Triticodae</taxon>
        <taxon>Triticeae</taxon>
        <taxon>Triticinae</taxon>
        <taxon>Aegilops</taxon>
    </lineage>
</organism>
<evidence type="ECO:0000256" key="12">
    <source>
        <dbReference type="ARBA" id="ARBA00023242"/>
    </source>
</evidence>
<evidence type="ECO:0000256" key="5">
    <source>
        <dbReference type="ARBA" id="ARBA00022759"/>
    </source>
</evidence>
<evidence type="ECO:0000256" key="8">
    <source>
        <dbReference type="ARBA" id="ARBA00022833"/>
    </source>
</evidence>
<keyword evidence="5" id="KW-0255">Endonuclease</keyword>
<keyword evidence="10" id="KW-0943">RNA-mediated gene silencing</keyword>
<keyword evidence="4" id="KW-0479">Metal-binding</keyword>
<dbReference type="Pfam" id="PF13589">
    <property type="entry name" value="HATPase_c_3"/>
    <property type="match status" value="1"/>
</dbReference>
<dbReference type="GO" id="GO:0006281">
    <property type="term" value="P:DNA repair"/>
    <property type="evidence" value="ECO:0007669"/>
    <property type="project" value="UniProtKB-KW"/>
</dbReference>
<proteinExistence type="inferred from homology"/>
<keyword evidence="7" id="KW-0863">Zinc-finger</keyword>
<keyword evidence="9" id="KW-0175">Coiled coil</keyword>
<keyword evidence="8" id="KW-0862">Zinc</keyword>
<dbReference type="PROSITE" id="PS51050">
    <property type="entry name" value="ZF_CW"/>
    <property type="match status" value="1"/>
</dbReference>
<evidence type="ECO:0000256" key="4">
    <source>
        <dbReference type="ARBA" id="ARBA00022723"/>
    </source>
</evidence>
<keyword evidence="11" id="KW-0234">DNA repair</keyword>
<evidence type="ECO:0000256" key="6">
    <source>
        <dbReference type="ARBA" id="ARBA00022763"/>
    </source>
</evidence>
<comment type="similarity">
    <text evidence="2">Belongs to the MORC ATPase protein family.</text>
</comment>
<evidence type="ECO:0000256" key="1">
    <source>
        <dbReference type="ARBA" id="ARBA00004123"/>
    </source>
</evidence>
<dbReference type="GO" id="GO:0005634">
    <property type="term" value="C:nucleus"/>
    <property type="evidence" value="ECO:0007669"/>
    <property type="project" value="UniProtKB-SubCell"/>
</dbReference>
<dbReference type="AlphaFoldDB" id="M8AL07"/>
<dbReference type="EnsemblPlants" id="EMT05181">
    <property type="protein sequence ID" value="EMT05181"/>
    <property type="gene ID" value="F775_04349"/>
</dbReference>
<keyword evidence="5" id="KW-0378">Hydrolase</keyword>
<keyword evidence="3" id="KW-0540">Nuclease</keyword>
<dbReference type="Gene3D" id="3.30.40.100">
    <property type="match status" value="1"/>
</dbReference>
<dbReference type="PANTHER" id="PTHR23336">
    <property type="entry name" value="ZINC FINGER CW-TYPE COILED-COIL DOMAIN PROTEIN 3"/>
    <property type="match status" value="1"/>
</dbReference>
<dbReference type="InterPro" id="IPR036890">
    <property type="entry name" value="HATPase_C_sf"/>
</dbReference>
<dbReference type="Pfam" id="PF07496">
    <property type="entry name" value="zf-CW"/>
    <property type="match status" value="1"/>
</dbReference>
<dbReference type="Pfam" id="PF17942">
    <property type="entry name" value="Morc6_S5"/>
    <property type="match status" value="1"/>
</dbReference>
<dbReference type="Gene3D" id="3.30.565.10">
    <property type="entry name" value="Histidine kinase-like ATPase, C-terminal domain"/>
    <property type="match status" value="1"/>
</dbReference>
<accession>M8AL07</accession>
<evidence type="ECO:0000256" key="9">
    <source>
        <dbReference type="ARBA" id="ARBA00023054"/>
    </source>
</evidence>
<dbReference type="GO" id="GO:0008270">
    <property type="term" value="F:zinc ion binding"/>
    <property type="evidence" value="ECO:0007669"/>
    <property type="project" value="UniProtKB-KW"/>
</dbReference>
<evidence type="ECO:0000256" key="3">
    <source>
        <dbReference type="ARBA" id="ARBA00022722"/>
    </source>
</evidence>
<evidence type="ECO:0000256" key="2">
    <source>
        <dbReference type="ARBA" id="ARBA00007845"/>
    </source>
</evidence>
<keyword evidence="6" id="KW-0227">DNA damage</keyword>
<evidence type="ECO:0000256" key="7">
    <source>
        <dbReference type="ARBA" id="ARBA00022771"/>
    </source>
</evidence>
<dbReference type="InterPro" id="IPR045261">
    <property type="entry name" value="MORC_ATPase"/>
</dbReference>
<dbReference type="PANTHER" id="PTHR23336:SF11">
    <property type="entry name" value="OS06G0622000 PROTEIN"/>
    <property type="match status" value="1"/>
</dbReference>
<dbReference type="InterPro" id="IPR041006">
    <property type="entry name" value="Morc_S5"/>
</dbReference>
<evidence type="ECO:0000256" key="10">
    <source>
        <dbReference type="ARBA" id="ARBA00023158"/>
    </source>
</evidence>
<reference evidence="13" key="1">
    <citation type="submission" date="2015-06" db="UniProtKB">
        <authorList>
            <consortium name="EnsemblPlants"/>
        </authorList>
    </citation>
    <scope>IDENTIFICATION</scope>
</reference>
<sequence length="825" mass="92829">MVCACCAALLVLGVGWVVGGQIIIFSCMTRALFMALVLYSVILSYLSFNHLEEAKKCVEGIDLNEPPHKNRGVRLSHVLLQKDCKNICRTKACDVSIEFILSLTSQFIVYTVDGWAFHCCYKANAAIIMFNTSRIHSKAGIVRHGSFTFHILPAQSEERPNYSHAVILYETERKDPVICKRRTGISEKSNKSEEICDSVPNPRGLNASHIHHDPESSPCESVEDGNRISDSLVKRGKSTLRRNFVSTDPTYLRTLSQTHAGWIFGAIAELIDNSRDAGASSLSTWVIYHVALCNNLSYSRYYLVILVGYFHPNYVFEESSRQSPVLSVIDDGRGMAYPEMMRMISFGHKRPNEHCNDQIGRFGIGFKTGAMKLGKDAIVLTQTSTSRSVSFLSQSFNENKDNLEIPVVTYRKEGQYMEVDLSVQSEATAEYNLNAIKEFSPFNEYFIGEKLGLFGEEGTGTQIYIWNLDRWGKDYTLDWNSGRTDENPTDKGHGDILIRSKRVRSRPGQTSKQVPLDYSLHSYLEVIFRNPRMKITVQGSKVKARPLDKSLNTTSVISGDIAGRTIELTIGMSKVEWERTNCGVFLYWRGRLIESYKRVGGQMHNADTGRGVIGVADITELVDDEDGNSWVLNSKQGFQDCEMYAELEEWLGSSMDEYWETNFDNVELGKAAGRCKPDHEWVQCYGCRKWRVLTAGFDTESLPDQWFCLMPPFNGKCTIPEQQMGHGTITIGEKRSGNVGRNRIIQRESTAKVDTNKIGNNEFSQDEDVKNVKLIPTIVNKRKNTSNGTNSIEDDLDSNSSQTESVAPVHVLKRIRRGAARGCKT</sequence>
<dbReference type="InterPro" id="IPR011124">
    <property type="entry name" value="Znf_CW"/>
</dbReference>
<dbReference type="SUPFAM" id="SSF55874">
    <property type="entry name" value="ATPase domain of HSP90 chaperone/DNA topoisomerase II/histidine kinase"/>
    <property type="match status" value="1"/>
</dbReference>
<name>M8AL07_AEGTA</name>